<keyword evidence="1" id="KW-0175">Coiled coil</keyword>
<feature type="compositionally biased region" description="Pro residues" evidence="2">
    <location>
        <begin position="257"/>
        <end position="290"/>
    </location>
</feature>
<keyword evidence="6" id="KW-1185">Reference proteome</keyword>
<feature type="non-terminal residue" evidence="5">
    <location>
        <position position="1"/>
    </location>
</feature>
<dbReference type="GO" id="GO:0003779">
    <property type="term" value="F:actin binding"/>
    <property type="evidence" value="ECO:0007669"/>
    <property type="project" value="InterPro"/>
</dbReference>
<organism evidence="5 6">
    <name type="scientific">Bemisia tabaci</name>
    <name type="common">Sweetpotato whitefly</name>
    <name type="synonym">Aleurodes tabaci</name>
    <dbReference type="NCBI Taxonomy" id="7038"/>
    <lineage>
        <taxon>Eukaryota</taxon>
        <taxon>Metazoa</taxon>
        <taxon>Ecdysozoa</taxon>
        <taxon>Arthropoda</taxon>
        <taxon>Hexapoda</taxon>
        <taxon>Insecta</taxon>
        <taxon>Pterygota</taxon>
        <taxon>Neoptera</taxon>
        <taxon>Paraneoptera</taxon>
        <taxon>Hemiptera</taxon>
        <taxon>Sternorrhyncha</taxon>
        <taxon>Aleyrodoidea</taxon>
        <taxon>Aleyrodidae</taxon>
        <taxon>Aleyrodinae</taxon>
        <taxon>Bemisia</taxon>
    </lineage>
</organism>
<dbReference type="PROSITE" id="PS51444">
    <property type="entry name" value="FH2"/>
    <property type="match status" value="1"/>
</dbReference>
<dbReference type="SUPFAM" id="SSF101447">
    <property type="entry name" value="Formin homology 2 domain (FH2 domain)"/>
    <property type="match status" value="1"/>
</dbReference>
<dbReference type="SMART" id="SM01139">
    <property type="entry name" value="Drf_FH3"/>
    <property type="match status" value="1"/>
</dbReference>
<dbReference type="Proteomes" id="UP001152759">
    <property type="component" value="Chromosome 5"/>
</dbReference>
<feature type="compositionally biased region" description="Polar residues" evidence="2">
    <location>
        <begin position="1556"/>
        <end position="1570"/>
    </location>
</feature>
<feature type="compositionally biased region" description="Low complexity" evidence="2">
    <location>
        <begin position="1583"/>
        <end position="1603"/>
    </location>
</feature>
<evidence type="ECO:0000256" key="2">
    <source>
        <dbReference type="SAM" id="MobiDB-lite"/>
    </source>
</evidence>
<sequence length="1727" mass="192148">ALDTTNVTVKKQVFELLSALCVYNADGYTRALEVLEQYKILKDERYRLKVVVVELQNATTVDYQTSLVAFINCLIISTPQLKDRIRIRNEFIGLKLLSIINELRRAASEYPDLAVQLDVFDEQRESDEAQILDAPYGVDLNSHLDVFYAILRQVSDTPQEIPFLSILQHLLRIDPKEAVSDIVWDTAETLVHRATLLETRQDATRLLRSPSVQSKLCCHSHRGDACGSRKQSLNNTPGGGGVTSPTPSSAPTTITLGPPPPPPPPPPGGGPLPPPPPPPAPAPPPAPPPGILGAPASKMGAPPMPPPLIAPQAPASRTPEPPEAANAKLLPQQETPTPKTKMKTINWNKIPNNKVIGKHNIWSLVARSHEHSPMADLDWAEMEGLFCQQAPPPTAGNVVSPRATKDSPDHEKRRKEPSEITLLDGKRSLNVNIFLKQFRSSNEDIIQLIKDGEHDDIGAEKLRGLLKLLPEVDEIEMLRGFDDDRSKLGNAEKFLLQLIEVPNYKLRIESMLLKEEFAANMSYLEPSINAMIVAGEDLMTKKPLQEVLYMVICAGNFLNSGGYAGNAAGVKLSSLQKLTDIRANKPGMNLIHYVALQAEKKRKDLLSFPNEMVALEEATKTSVEQLQNEINALDGRIKTIRRQIELPTTEPEIKNQMLDFLNVAEQDVSALHRDMQELENVRRSLAEFFCEDVKTFKVEECFKVFHSFCVKFKQAVMENERRKLQEEQASARRRQREEQLAVKRKLSGHFVSNGSESDSNVVENILSDIRSGFPQKKQCDKDVQNRRMVNGCSITSEEEVSMTGSPSLSRRRLGSSSNDPNITSSREDNYSPSTSQDQDLKDITPTGSLRRRRSRVPSEEDESTLMDFLRASGHGDGSRERKSWGSLDRSWARRARGQGRKRPELLTADFSGDRERSNSPSPSTENKPIVSDAPPEDEPKPKAWRQKIESWLQDNEKEEKQAASKSDDIRRRAQRLQNNRRSLEQNDSESDRGTLDTLPEGKLANNTANSQYKRVYSDWRPSIDKNVDVVGVMEAIAGTQSQPQTNVKDKTPWRKSNLNSSNLVEESDNRRLRRSNSRGSSFESPSLQAIKEEEKRKGLIGNLGQDTSDSLTVYLRRPSDPPDASSTSARLRAGKVSPLLARRVLPSLDTPPRSPEDQHHLPPFSSPSRLRSDSLVQDKVEIDSDNIETPPATRKLIRVGREPERASTRSSSPRKKDDEEVLGDGQFDRFSSARRTRRYRKSLEEERPEGGAWENLGDKLVKSTDAPPVGVDTESRLRQWQDRLKYKGNEEQAMEIITRSGEELKNIGQQRVSLDEMRDSSKPGKHRTVISINGEDKDKPYLGRDYKTDREMRQSHRASHGHGSFLDQEAKFAPTSIKIQNRDSAARHRNEFIPEIKVQALTPSKQKENDLNDEGFEETQSLNSQSTNNETDGVDSAHKTFNRTDSSDSAPSRPVSRSLSLRNRISSDSSAPKRTPSLRRTDSLSKPRTPTPAESTLRRKLGSNQDINSSSNNINKINNINSSRTNLKLSNLSDKSNLLIKNAKNSSGDLRKPSLARTNSQRSVLKTSNIKVEPRKKVERSNSRSSLRSSRSSLNSATSVSTVRNLQPGAGLRNYTNAMKSDPGKPLAPVQLKSRSSVPASRSSSSGSNSSVSATPVASTVKRPKISSGLSTSFKENSGTAALRSGSISNQGSRATSSFMRPTASTQAKNTADNPKPKVTTSRLTFK</sequence>
<dbReference type="InterPro" id="IPR011989">
    <property type="entry name" value="ARM-like"/>
</dbReference>
<dbReference type="InterPro" id="IPR042201">
    <property type="entry name" value="FH2_Formin_sf"/>
</dbReference>
<dbReference type="Gene3D" id="1.25.10.10">
    <property type="entry name" value="Leucine-rich Repeat Variant"/>
    <property type="match status" value="1"/>
</dbReference>
<accession>A0A9P0AFB5</accession>
<proteinExistence type="predicted"/>
<dbReference type="SUPFAM" id="SSF48371">
    <property type="entry name" value="ARM repeat"/>
    <property type="match status" value="1"/>
</dbReference>
<feature type="region of interest" description="Disordered" evidence="2">
    <location>
        <begin position="220"/>
        <end position="340"/>
    </location>
</feature>
<feature type="compositionally biased region" description="Basic and acidic residues" evidence="2">
    <location>
        <begin position="1170"/>
        <end position="1182"/>
    </location>
</feature>
<feature type="compositionally biased region" description="Polar residues" evidence="2">
    <location>
        <begin position="1418"/>
        <end position="1431"/>
    </location>
</feature>
<feature type="compositionally biased region" description="Low complexity" evidence="2">
    <location>
        <begin position="291"/>
        <end position="301"/>
    </location>
</feature>
<evidence type="ECO:0000313" key="6">
    <source>
        <dbReference type="Proteomes" id="UP001152759"/>
    </source>
</evidence>
<protein>
    <recommendedName>
        <fullName evidence="7">FH2 domain-containing protein</fullName>
    </recommendedName>
</protein>
<dbReference type="PANTHER" id="PTHR46345:SF8">
    <property type="entry name" value="FORMIN 3, ISOFORM B"/>
    <property type="match status" value="1"/>
</dbReference>
<feature type="compositionally biased region" description="Low complexity" evidence="2">
    <location>
        <begin position="1503"/>
        <end position="1518"/>
    </location>
</feature>
<evidence type="ECO:0000313" key="5">
    <source>
        <dbReference type="EMBL" id="CAH0390583.1"/>
    </source>
</evidence>
<feature type="compositionally biased region" description="Polar residues" evidence="2">
    <location>
        <begin position="1668"/>
        <end position="1727"/>
    </location>
</feature>
<feature type="compositionally biased region" description="Low complexity" evidence="2">
    <location>
        <begin position="1634"/>
        <end position="1661"/>
    </location>
</feature>
<feature type="coiled-coil region" evidence="1">
    <location>
        <begin position="616"/>
        <end position="681"/>
    </location>
</feature>
<dbReference type="InterPro" id="IPR015425">
    <property type="entry name" value="FH2_Formin"/>
</dbReference>
<dbReference type="InterPro" id="IPR010472">
    <property type="entry name" value="FH3_dom"/>
</dbReference>
<feature type="region of interest" description="Disordered" evidence="2">
    <location>
        <begin position="1543"/>
        <end position="1727"/>
    </location>
</feature>
<feature type="compositionally biased region" description="Basic and acidic residues" evidence="2">
    <location>
        <begin position="954"/>
        <end position="971"/>
    </location>
</feature>
<feature type="compositionally biased region" description="Low complexity" evidence="2">
    <location>
        <begin position="243"/>
        <end position="256"/>
    </location>
</feature>
<feature type="region of interest" description="Disordered" evidence="2">
    <location>
        <begin position="1040"/>
        <end position="1272"/>
    </location>
</feature>
<evidence type="ECO:0008006" key="7">
    <source>
        <dbReference type="Google" id="ProtNLM"/>
    </source>
</evidence>
<evidence type="ECO:0000259" key="4">
    <source>
        <dbReference type="PROSITE" id="PS51444"/>
    </source>
</evidence>
<dbReference type="PANTHER" id="PTHR46345">
    <property type="entry name" value="INVERTED FORMIN-2"/>
    <property type="match status" value="1"/>
</dbReference>
<dbReference type="Gene3D" id="1.20.58.2220">
    <property type="entry name" value="Formin, FH2 domain"/>
    <property type="match status" value="1"/>
</dbReference>
<dbReference type="InterPro" id="IPR016024">
    <property type="entry name" value="ARM-type_fold"/>
</dbReference>
<dbReference type="PROSITE" id="PS51232">
    <property type="entry name" value="GBD_FH3"/>
    <property type="match status" value="1"/>
</dbReference>
<dbReference type="SMART" id="SM00498">
    <property type="entry name" value="FH2"/>
    <property type="match status" value="1"/>
</dbReference>
<dbReference type="Pfam" id="PF02181">
    <property type="entry name" value="FH2"/>
    <property type="match status" value="1"/>
</dbReference>
<feature type="region of interest" description="Disordered" evidence="2">
    <location>
        <begin position="794"/>
        <end position="1006"/>
    </location>
</feature>
<name>A0A9P0AFB5_BEMTA</name>
<reference evidence="5" key="1">
    <citation type="submission" date="2021-12" db="EMBL/GenBank/DDBJ databases">
        <authorList>
            <person name="King R."/>
        </authorList>
    </citation>
    <scope>NUCLEOTIDE SEQUENCE</scope>
</reference>
<feature type="domain" description="FH2" evidence="4">
    <location>
        <begin position="332"/>
        <end position="738"/>
    </location>
</feature>
<feature type="compositionally biased region" description="Basic and acidic residues" evidence="2">
    <location>
        <begin position="403"/>
        <end position="417"/>
    </location>
</feature>
<evidence type="ECO:0000256" key="1">
    <source>
        <dbReference type="SAM" id="Coils"/>
    </source>
</evidence>
<feature type="region of interest" description="Disordered" evidence="2">
    <location>
        <begin position="1396"/>
        <end position="1518"/>
    </location>
</feature>
<evidence type="ECO:0000259" key="3">
    <source>
        <dbReference type="PROSITE" id="PS51232"/>
    </source>
</evidence>
<feature type="region of interest" description="Disordered" evidence="2">
    <location>
        <begin position="389"/>
        <end position="417"/>
    </location>
</feature>
<feature type="compositionally biased region" description="Basic and acidic residues" evidence="2">
    <location>
        <begin position="1572"/>
        <end position="1582"/>
    </location>
</feature>
<dbReference type="Gene3D" id="1.10.238.150">
    <property type="entry name" value="Formin, FH3 diaphanous domain"/>
    <property type="match status" value="1"/>
</dbReference>
<dbReference type="EMBL" id="OU963866">
    <property type="protein sequence ID" value="CAH0390583.1"/>
    <property type="molecule type" value="Genomic_DNA"/>
</dbReference>
<feature type="domain" description="GBD/FH3" evidence="3">
    <location>
        <begin position="1"/>
        <end position="202"/>
    </location>
</feature>
<dbReference type="Pfam" id="PF06367">
    <property type="entry name" value="Drf_FH3"/>
    <property type="match status" value="1"/>
</dbReference>
<feature type="compositionally biased region" description="Basic and acidic residues" evidence="2">
    <location>
        <begin position="981"/>
        <end position="994"/>
    </location>
</feature>
<feature type="compositionally biased region" description="Low complexity" evidence="2">
    <location>
        <begin position="1451"/>
        <end position="1470"/>
    </location>
</feature>
<feature type="compositionally biased region" description="Polar residues" evidence="2">
    <location>
        <begin position="818"/>
        <end position="837"/>
    </location>
</feature>
<gene>
    <name evidence="5" type="ORF">BEMITA_LOCUS9292</name>
</gene>
<dbReference type="InterPro" id="IPR014768">
    <property type="entry name" value="GBD/FH3_dom"/>
</dbReference>
<feature type="region of interest" description="Disordered" evidence="2">
    <location>
        <begin position="1349"/>
        <end position="1369"/>
    </location>
</feature>